<organism evidence="2 3">
    <name type="scientific">Pseudomonas gessardii</name>
    <dbReference type="NCBI Taxonomy" id="78544"/>
    <lineage>
        <taxon>Bacteria</taxon>
        <taxon>Pseudomonadati</taxon>
        <taxon>Pseudomonadota</taxon>
        <taxon>Gammaproteobacteria</taxon>
        <taxon>Pseudomonadales</taxon>
        <taxon>Pseudomonadaceae</taxon>
        <taxon>Pseudomonas</taxon>
    </lineage>
</organism>
<evidence type="ECO:0000313" key="2">
    <source>
        <dbReference type="EMBL" id="NNA97386.1"/>
    </source>
</evidence>
<keyword evidence="1" id="KW-0472">Membrane</keyword>
<dbReference type="RefSeq" id="WP_169898306.1">
    <property type="nucleotide sequence ID" value="NZ_JAAQYP010000034.1"/>
</dbReference>
<comment type="caution">
    <text evidence="2">The sequence shown here is derived from an EMBL/GenBank/DDBJ whole genome shotgun (WGS) entry which is preliminary data.</text>
</comment>
<protein>
    <submittedName>
        <fullName evidence="2">Uncharacterized protein</fullName>
    </submittedName>
</protein>
<evidence type="ECO:0000256" key="1">
    <source>
        <dbReference type="SAM" id="Phobius"/>
    </source>
</evidence>
<accession>A0A7Y1MS70</accession>
<keyword evidence="1" id="KW-1133">Transmembrane helix</keyword>
<feature type="transmembrane region" description="Helical" evidence="1">
    <location>
        <begin position="7"/>
        <end position="26"/>
    </location>
</feature>
<keyword evidence="1" id="KW-0812">Transmembrane</keyword>
<reference evidence="2 3" key="1">
    <citation type="journal article" date="2020" name="Front. Microbiol.">
        <title>Genetic Organization of the aprX-lipA2 Operon Affects the Proteolytic Potential of Pseudomonas Species in Milk.</title>
        <authorList>
            <person name="Maier C."/>
            <person name="Huptas C."/>
            <person name="von Neubeck M."/>
            <person name="Scherer S."/>
            <person name="Wenning M."/>
            <person name="Lucking G."/>
        </authorList>
    </citation>
    <scope>NUCLEOTIDE SEQUENCE [LARGE SCALE GENOMIC DNA]</scope>
    <source>
        <strain evidence="2 3">G4779</strain>
    </source>
</reference>
<dbReference type="AlphaFoldDB" id="A0A7Y1MS70"/>
<sequence length="156" mass="18169">MMAPRRYIAITKIEGAGMWMKFWVWVSLNNGALAFFLAFVTAACALYHYISIKRAEERARRFSDFHQLIQDMNGDASGGGPYIDRQMAIIYELRNFQEYYPVTTRILVRARQRWAIKNYGNGGLYDGIIKETDKTLSLIARKQGCKYYLSIEEEDR</sequence>
<feature type="transmembrane region" description="Helical" evidence="1">
    <location>
        <begin position="32"/>
        <end position="50"/>
    </location>
</feature>
<name>A0A7Y1MS70_9PSED</name>
<evidence type="ECO:0000313" key="3">
    <source>
        <dbReference type="Proteomes" id="UP000542111"/>
    </source>
</evidence>
<proteinExistence type="predicted"/>
<dbReference type="Proteomes" id="UP000542111">
    <property type="component" value="Unassembled WGS sequence"/>
</dbReference>
<gene>
    <name evidence="2" type="ORF">HBO33_19655</name>
</gene>
<dbReference type="EMBL" id="JAAQYP010000034">
    <property type="protein sequence ID" value="NNA97386.1"/>
    <property type="molecule type" value="Genomic_DNA"/>
</dbReference>